<dbReference type="RefSeq" id="WP_377818101.1">
    <property type="nucleotide sequence ID" value="NZ_JBHSLU010000161.1"/>
</dbReference>
<keyword evidence="3" id="KW-1185">Reference proteome</keyword>
<sequence length="153" mass="17630">MTGSDRKQTRRGKVKPRTGPRRAIDDAAVQRVCQLIRNWPTTIPLTWEALVKMTAQVEKGGWTRQGLNRHKAIVDAFQQRKLDLRKSPKPSKDPLVVVLRRQIEDRDAENRTLREKLSHYEERFIVMIRNATARGLTQNDLEAPMPPIDRAGT</sequence>
<dbReference type="EMBL" id="JBHSLU010000161">
    <property type="protein sequence ID" value="MFC5509366.1"/>
    <property type="molecule type" value="Genomic_DNA"/>
</dbReference>
<accession>A0ABW0PBF7</accession>
<evidence type="ECO:0008006" key="4">
    <source>
        <dbReference type="Google" id="ProtNLM"/>
    </source>
</evidence>
<name>A0ABW0PBF7_9HYPH</name>
<reference evidence="3" key="1">
    <citation type="journal article" date="2019" name="Int. J. Syst. Evol. Microbiol.">
        <title>The Global Catalogue of Microorganisms (GCM) 10K type strain sequencing project: providing services to taxonomists for standard genome sequencing and annotation.</title>
        <authorList>
            <consortium name="The Broad Institute Genomics Platform"/>
            <consortium name="The Broad Institute Genome Sequencing Center for Infectious Disease"/>
            <person name="Wu L."/>
            <person name="Ma J."/>
        </authorList>
    </citation>
    <scope>NUCLEOTIDE SEQUENCE [LARGE SCALE GENOMIC DNA]</scope>
    <source>
        <strain evidence="3">CCUG 43117</strain>
    </source>
</reference>
<evidence type="ECO:0000313" key="3">
    <source>
        <dbReference type="Proteomes" id="UP001596060"/>
    </source>
</evidence>
<dbReference type="Proteomes" id="UP001596060">
    <property type="component" value="Unassembled WGS sequence"/>
</dbReference>
<proteinExistence type="predicted"/>
<organism evidence="2 3">
    <name type="scientific">Bosea massiliensis</name>
    <dbReference type="NCBI Taxonomy" id="151419"/>
    <lineage>
        <taxon>Bacteria</taxon>
        <taxon>Pseudomonadati</taxon>
        <taxon>Pseudomonadota</taxon>
        <taxon>Alphaproteobacteria</taxon>
        <taxon>Hyphomicrobiales</taxon>
        <taxon>Boseaceae</taxon>
        <taxon>Bosea</taxon>
    </lineage>
</organism>
<evidence type="ECO:0000256" key="1">
    <source>
        <dbReference type="SAM" id="MobiDB-lite"/>
    </source>
</evidence>
<protein>
    <recommendedName>
        <fullName evidence="4">Transposase</fullName>
    </recommendedName>
</protein>
<feature type="region of interest" description="Disordered" evidence="1">
    <location>
        <begin position="1"/>
        <end position="23"/>
    </location>
</feature>
<gene>
    <name evidence="2" type="ORF">ACFPN9_29560</name>
</gene>
<comment type="caution">
    <text evidence="2">The sequence shown here is derived from an EMBL/GenBank/DDBJ whole genome shotgun (WGS) entry which is preliminary data.</text>
</comment>
<feature type="compositionally biased region" description="Basic residues" evidence="1">
    <location>
        <begin position="8"/>
        <end position="20"/>
    </location>
</feature>
<evidence type="ECO:0000313" key="2">
    <source>
        <dbReference type="EMBL" id="MFC5509366.1"/>
    </source>
</evidence>